<dbReference type="SUPFAM" id="SSF56601">
    <property type="entry name" value="beta-lactamase/transpeptidase-like"/>
    <property type="match status" value="1"/>
</dbReference>
<accession>A0A078M5A8</accession>
<dbReference type="Gene3D" id="3.40.710.10">
    <property type="entry name" value="DD-peptidase/beta-lactamase superfamily"/>
    <property type="match status" value="1"/>
</dbReference>
<organism evidence="3">
    <name type="scientific">Pseudomonas saudimassiliensis</name>
    <dbReference type="NCBI Taxonomy" id="1461581"/>
    <lineage>
        <taxon>Bacteria</taxon>
        <taxon>Pseudomonadati</taxon>
        <taxon>Pseudomonadota</taxon>
        <taxon>Gammaproteobacteria</taxon>
        <taxon>Pseudomonadales</taxon>
        <taxon>Pseudomonadaceae</taxon>
        <taxon>Pseudomonas</taxon>
    </lineage>
</organism>
<gene>
    <name evidence="3" type="ORF">BN1049_00085</name>
</gene>
<proteinExistence type="predicted"/>
<feature type="signal peptide" evidence="1">
    <location>
        <begin position="1"/>
        <end position="22"/>
    </location>
</feature>
<dbReference type="PATRIC" id="fig|1461581.3.peg.79"/>
<name>A0A078M5A8_9PSED</name>
<protein>
    <submittedName>
        <fullName evidence="3">6-aminohexanoate-dimer hydrolase</fullName>
    </submittedName>
</protein>
<sequence>MKLRTKLLPLALLLSVTTAVHAETLNKATNAQEFLGTLFSGEEQYSNFYRTEELLPSQKVARSSQPIAWPQGETIELPQHYTYQGKQLSTQALLEETDTAALLVIKGGEIRYENYRLTGAPDRHWMSMSVAKSVVSALIGIAVAEGKIKSIEDTAVTYVPALKGSGYENVSIKNILQMSSGARWLEEYGNPDSEIARLGRAMATGSSLVEFVAKIQNELEPGTFNRYSSADTQVLGLILEAATGQSMADYTQAKLWEPLGANHDAYWNTDNDGNAMAFAGFNATARDYARIGEAFRLNGKFNGKQVIPADWVQASITPDAPHLMPGTRDNSDASMGYGYQWWIPEGDEQDYCAIGILNQFMCISPKHDTVIVKLSASRNYASAGDETSWREYETIELFREIARNLD</sequence>
<dbReference type="OrthoDB" id="9814204at2"/>
<feature type="chain" id="PRO_5007377778" evidence="1">
    <location>
        <begin position="23"/>
        <end position="406"/>
    </location>
</feature>
<dbReference type="InterPro" id="IPR001466">
    <property type="entry name" value="Beta-lactam-related"/>
</dbReference>
<keyword evidence="3" id="KW-0378">Hydrolase</keyword>
<dbReference type="EMBL" id="LM997413">
    <property type="protein sequence ID" value="CEA00527.1"/>
    <property type="molecule type" value="Genomic_DNA"/>
</dbReference>
<dbReference type="AlphaFoldDB" id="A0A078M5A8"/>
<reference evidence="3" key="1">
    <citation type="submission" date="2014-07" db="EMBL/GenBank/DDBJ databases">
        <authorList>
            <person name="Urmite Genomes Urmite Genomes"/>
        </authorList>
    </citation>
    <scope>NUCLEOTIDE SEQUENCE</scope>
    <source>
        <strain evidence="3">12M76_air</strain>
    </source>
</reference>
<dbReference type="InterPro" id="IPR050789">
    <property type="entry name" value="Diverse_Enzym_Activities"/>
</dbReference>
<keyword evidence="1" id="KW-0732">Signal</keyword>
<evidence type="ECO:0000313" key="3">
    <source>
        <dbReference type="EMBL" id="CEA00527.1"/>
    </source>
</evidence>
<dbReference type="Pfam" id="PF00144">
    <property type="entry name" value="Beta-lactamase"/>
    <property type="match status" value="1"/>
</dbReference>
<dbReference type="GO" id="GO:0016787">
    <property type="term" value="F:hydrolase activity"/>
    <property type="evidence" value="ECO:0007669"/>
    <property type="project" value="UniProtKB-KW"/>
</dbReference>
<dbReference type="PANTHER" id="PTHR43283:SF14">
    <property type="entry name" value="BLL8153 PROTEIN"/>
    <property type="match status" value="1"/>
</dbReference>
<feature type="domain" description="Beta-lactamase-related" evidence="2">
    <location>
        <begin position="97"/>
        <end position="382"/>
    </location>
</feature>
<dbReference type="InterPro" id="IPR012338">
    <property type="entry name" value="Beta-lactam/transpept-like"/>
</dbReference>
<dbReference type="EMBL" id="LK391969">
    <property type="protein sequence ID" value="CEF25184.1"/>
    <property type="molecule type" value="Genomic_DNA"/>
</dbReference>
<dbReference type="RefSeq" id="WP_044497648.1">
    <property type="nucleotide sequence ID" value="NZ_LK391969.1"/>
</dbReference>
<evidence type="ECO:0000259" key="2">
    <source>
        <dbReference type="Pfam" id="PF00144"/>
    </source>
</evidence>
<dbReference type="PANTHER" id="PTHR43283">
    <property type="entry name" value="BETA-LACTAMASE-RELATED"/>
    <property type="match status" value="1"/>
</dbReference>
<evidence type="ECO:0000256" key="1">
    <source>
        <dbReference type="SAM" id="SignalP"/>
    </source>
</evidence>